<gene>
    <name evidence="2" type="ORF">BV898_13861</name>
</gene>
<sequence>MAVDHESLLLHRCQLQPTGSCHRYTNPKSVRFYAPVHETASTASLFPLMFGSRLFPHAVSAPSIPTPVRKPPKRQSAVTKFPFVHRPWTSVAMRRVGAGTLSVRRSQTTTGPRAEIRSRFSGHSRRWKFRPSGSSPVGADGDLEALAT</sequence>
<dbReference type="EMBL" id="MTYJ01000159">
    <property type="protein sequence ID" value="OQV11894.1"/>
    <property type="molecule type" value="Genomic_DNA"/>
</dbReference>
<comment type="caution">
    <text evidence="2">The sequence shown here is derived from an EMBL/GenBank/DDBJ whole genome shotgun (WGS) entry which is preliminary data.</text>
</comment>
<evidence type="ECO:0000313" key="3">
    <source>
        <dbReference type="Proteomes" id="UP000192578"/>
    </source>
</evidence>
<evidence type="ECO:0000313" key="2">
    <source>
        <dbReference type="EMBL" id="OQV11894.1"/>
    </source>
</evidence>
<feature type="region of interest" description="Disordered" evidence="1">
    <location>
        <begin position="101"/>
        <end position="148"/>
    </location>
</feature>
<accession>A0A1W0W9K0</accession>
<protein>
    <submittedName>
        <fullName evidence="2">Uncharacterized protein</fullName>
    </submittedName>
</protein>
<feature type="compositionally biased region" description="Basic residues" evidence="1">
    <location>
        <begin position="120"/>
        <end position="129"/>
    </location>
</feature>
<name>A0A1W0W9K0_HYPEX</name>
<keyword evidence="3" id="KW-1185">Reference proteome</keyword>
<dbReference type="AlphaFoldDB" id="A0A1W0W9K0"/>
<dbReference type="Proteomes" id="UP000192578">
    <property type="component" value="Unassembled WGS sequence"/>
</dbReference>
<reference evidence="3" key="1">
    <citation type="submission" date="2017-01" db="EMBL/GenBank/DDBJ databases">
        <title>Comparative genomics of anhydrobiosis in the tardigrade Hypsibius dujardini.</title>
        <authorList>
            <person name="Yoshida Y."/>
            <person name="Koutsovoulos G."/>
            <person name="Laetsch D."/>
            <person name="Stevens L."/>
            <person name="Kumar S."/>
            <person name="Horikawa D."/>
            <person name="Ishino K."/>
            <person name="Komine S."/>
            <person name="Tomita M."/>
            <person name="Blaxter M."/>
            <person name="Arakawa K."/>
        </authorList>
    </citation>
    <scope>NUCLEOTIDE SEQUENCE [LARGE SCALE GENOMIC DNA]</scope>
    <source>
        <strain evidence="3">Z151</strain>
    </source>
</reference>
<dbReference type="OrthoDB" id="27234at2759"/>
<evidence type="ECO:0000256" key="1">
    <source>
        <dbReference type="SAM" id="MobiDB-lite"/>
    </source>
</evidence>
<organism evidence="2 3">
    <name type="scientific">Hypsibius exemplaris</name>
    <name type="common">Freshwater tardigrade</name>
    <dbReference type="NCBI Taxonomy" id="2072580"/>
    <lineage>
        <taxon>Eukaryota</taxon>
        <taxon>Metazoa</taxon>
        <taxon>Ecdysozoa</taxon>
        <taxon>Tardigrada</taxon>
        <taxon>Eutardigrada</taxon>
        <taxon>Parachela</taxon>
        <taxon>Hypsibioidea</taxon>
        <taxon>Hypsibiidae</taxon>
        <taxon>Hypsibius</taxon>
    </lineage>
</organism>
<proteinExistence type="predicted"/>